<sequence>MQKVAGIDISKDTLAVCLSAEAKIQEFEVPNEKAGFEQLFKASGTDALYLMEATGAYYLRLACFLHERGCRVAVVNPLCIKRFIQLHLGKSKTDRKDAQWLMRYGQHETVKDWQPDAPWLQQARQLEQSIELLTKQRTMFLNSLEALTLHPTCCKTALQCQQKVLKSVERNLTRLEEELQTLLETVHARELELLTSIPGIGKKTAAALILFASGFTQLDNYRQLIAMAGLCPREFSSGSSIRGKSRITKMGGGAMRSRLYMCSFAAKRFNGACKALYDRLRDKGKPVKVALIAVCNKLLKQAFAIVKSGLAYRENFAENQLVFS</sequence>
<dbReference type="GO" id="GO:0003677">
    <property type="term" value="F:DNA binding"/>
    <property type="evidence" value="ECO:0007669"/>
    <property type="project" value="InterPro"/>
</dbReference>
<dbReference type="SMART" id="SM00278">
    <property type="entry name" value="HhH1"/>
    <property type="match status" value="1"/>
</dbReference>
<dbReference type="InterPro" id="IPR002525">
    <property type="entry name" value="Transp_IS110-like_N"/>
</dbReference>
<dbReference type="GO" id="GO:0004803">
    <property type="term" value="F:transposase activity"/>
    <property type="evidence" value="ECO:0007669"/>
    <property type="project" value="InterPro"/>
</dbReference>
<keyword evidence="4" id="KW-1185">Reference proteome</keyword>
<evidence type="ECO:0000256" key="1">
    <source>
        <dbReference type="SAM" id="Coils"/>
    </source>
</evidence>
<dbReference type="EMBL" id="FXSZ01000005">
    <property type="protein sequence ID" value="SMO66021.1"/>
    <property type="molecule type" value="Genomic_DNA"/>
</dbReference>
<feature type="coiled-coil region" evidence="1">
    <location>
        <begin position="158"/>
        <end position="192"/>
    </location>
</feature>
<reference evidence="3 4" key="1">
    <citation type="submission" date="2017-05" db="EMBL/GenBank/DDBJ databases">
        <authorList>
            <person name="Varghese N."/>
            <person name="Submissions S."/>
        </authorList>
    </citation>
    <scope>NUCLEOTIDE SEQUENCE [LARGE SCALE GENOMIC DNA]</scope>
    <source>
        <strain evidence="3 4">DSM 21342</strain>
    </source>
</reference>
<dbReference type="InterPro" id="IPR003346">
    <property type="entry name" value="Transposase_20"/>
</dbReference>
<dbReference type="AlphaFoldDB" id="A0A521D4K6"/>
<dbReference type="RefSeq" id="WP_142603868.1">
    <property type="nucleotide sequence ID" value="NZ_FXSZ01000005.1"/>
</dbReference>
<dbReference type="PANTHER" id="PTHR33055:SF3">
    <property type="entry name" value="PUTATIVE TRANSPOSASE FOR IS117-RELATED"/>
    <property type="match status" value="1"/>
</dbReference>
<evidence type="ECO:0000313" key="4">
    <source>
        <dbReference type="Proteomes" id="UP000315971"/>
    </source>
</evidence>
<evidence type="ECO:0000259" key="2">
    <source>
        <dbReference type="SMART" id="SM00278"/>
    </source>
</evidence>
<protein>
    <submittedName>
        <fullName evidence="3">Transposase</fullName>
    </submittedName>
</protein>
<dbReference type="PANTHER" id="PTHR33055">
    <property type="entry name" value="TRANSPOSASE FOR INSERTION SEQUENCE ELEMENT IS1111A"/>
    <property type="match status" value="1"/>
</dbReference>
<gene>
    <name evidence="3" type="ORF">SAMN06265350_105230</name>
</gene>
<dbReference type="OrthoDB" id="964423at2"/>
<keyword evidence="1" id="KW-0175">Coiled coil</keyword>
<accession>A0A521D4K6</accession>
<dbReference type="Pfam" id="PF02371">
    <property type="entry name" value="Transposase_20"/>
    <property type="match status" value="1"/>
</dbReference>
<dbReference type="Proteomes" id="UP000315971">
    <property type="component" value="Unassembled WGS sequence"/>
</dbReference>
<dbReference type="NCBIfam" id="NF033542">
    <property type="entry name" value="transpos_IS110"/>
    <property type="match status" value="1"/>
</dbReference>
<feature type="domain" description="Helix-hairpin-helix DNA-binding motif class 1" evidence="2">
    <location>
        <begin position="192"/>
        <end position="211"/>
    </location>
</feature>
<name>A0A521D4K6_9SPHI</name>
<dbReference type="GO" id="GO:0006281">
    <property type="term" value="P:DNA repair"/>
    <property type="evidence" value="ECO:0007669"/>
    <property type="project" value="InterPro"/>
</dbReference>
<evidence type="ECO:0000313" key="3">
    <source>
        <dbReference type="EMBL" id="SMO66021.1"/>
    </source>
</evidence>
<dbReference type="InterPro" id="IPR003583">
    <property type="entry name" value="Hlx-hairpin-Hlx_DNA-bd_motif"/>
</dbReference>
<dbReference type="Pfam" id="PF01548">
    <property type="entry name" value="DEDD_Tnp_IS110"/>
    <property type="match status" value="1"/>
</dbReference>
<dbReference type="GO" id="GO:0006313">
    <property type="term" value="P:DNA transposition"/>
    <property type="evidence" value="ECO:0007669"/>
    <property type="project" value="InterPro"/>
</dbReference>
<dbReference type="InterPro" id="IPR047650">
    <property type="entry name" value="Transpos_IS110"/>
</dbReference>
<organism evidence="3 4">
    <name type="scientific">Solitalea koreensis</name>
    <dbReference type="NCBI Taxonomy" id="543615"/>
    <lineage>
        <taxon>Bacteria</taxon>
        <taxon>Pseudomonadati</taxon>
        <taxon>Bacteroidota</taxon>
        <taxon>Sphingobacteriia</taxon>
        <taxon>Sphingobacteriales</taxon>
        <taxon>Sphingobacteriaceae</taxon>
        <taxon>Solitalea</taxon>
    </lineage>
</organism>
<proteinExistence type="predicted"/>